<feature type="region of interest" description="Disordered" evidence="10">
    <location>
        <begin position="123"/>
        <end position="143"/>
    </location>
</feature>
<evidence type="ECO:0000256" key="3">
    <source>
        <dbReference type="ARBA" id="ARBA00022723"/>
    </source>
</evidence>
<dbReference type="AlphaFoldDB" id="A0AAJ7WJY3"/>
<dbReference type="EC" id="1.15.1.1" evidence="9"/>
<dbReference type="CDD" id="cd00305">
    <property type="entry name" value="Cu-Zn_Superoxide_Dismutase"/>
    <property type="match status" value="1"/>
</dbReference>
<dbReference type="InterPro" id="IPR024134">
    <property type="entry name" value="SOD_Cu/Zn_/chaperone"/>
</dbReference>
<comment type="function">
    <text evidence="1 9">Destroys radicals which are normally produced within the cells and which are toxic to biological systems.</text>
</comment>
<comment type="similarity">
    <text evidence="2 9">Belongs to the Cu-Zn superoxide dismutase family.</text>
</comment>
<keyword evidence="6 9" id="KW-0560">Oxidoreductase</keyword>
<evidence type="ECO:0000256" key="9">
    <source>
        <dbReference type="RuleBase" id="RU000393"/>
    </source>
</evidence>
<evidence type="ECO:0000259" key="11">
    <source>
        <dbReference type="Pfam" id="PF00080"/>
    </source>
</evidence>
<keyword evidence="5" id="KW-0049">Antioxidant</keyword>
<evidence type="ECO:0000256" key="4">
    <source>
        <dbReference type="ARBA" id="ARBA00022833"/>
    </source>
</evidence>
<dbReference type="SUPFAM" id="SSF49329">
    <property type="entry name" value="Cu,Zn superoxide dismutase-like"/>
    <property type="match status" value="1"/>
</dbReference>
<evidence type="ECO:0000256" key="7">
    <source>
        <dbReference type="ARBA" id="ARBA00023008"/>
    </source>
</evidence>
<evidence type="ECO:0000256" key="8">
    <source>
        <dbReference type="ARBA" id="ARBA00023139"/>
    </source>
</evidence>
<dbReference type="Gene3D" id="2.60.40.200">
    <property type="entry name" value="Superoxide dismutase, copper/zinc binding domain"/>
    <property type="match status" value="1"/>
</dbReference>
<dbReference type="PROSITE" id="PS00332">
    <property type="entry name" value="SOD_CU_ZN_2"/>
    <property type="match status" value="1"/>
</dbReference>
<comment type="catalytic activity">
    <reaction evidence="9">
        <text>2 superoxide + 2 H(+) = H2O2 + O2</text>
        <dbReference type="Rhea" id="RHEA:20696"/>
        <dbReference type="ChEBI" id="CHEBI:15378"/>
        <dbReference type="ChEBI" id="CHEBI:15379"/>
        <dbReference type="ChEBI" id="CHEBI:16240"/>
        <dbReference type="ChEBI" id="CHEBI:18421"/>
        <dbReference type="EC" id="1.15.1.1"/>
    </reaction>
</comment>
<evidence type="ECO:0000313" key="12">
    <source>
        <dbReference type="Proteomes" id="UP001318040"/>
    </source>
</evidence>
<dbReference type="KEGG" id="pmrn:116937517"/>
<proteinExistence type="inferred from homology"/>
<dbReference type="RefSeq" id="XP_032800539.1">
    <property type="nucleotide sequence ID" value="XM_032944648.1"/>
</dbReference>
<keyword evidence="12" id="KW-1185">Reference proteome</keyword>
<organism evidence="12 13">
    <name type="scientific">Petromyzon marinus</name>
    <name type="common">Sea lamprey</name>
    <dbReference type="NCBI Taxonomy" id="7757"/>
    <lineage>
        <taxon>Eukaryota</taxon>
        <taxon>Metazoa</taxon>
        <taxon>Chordata</taxon>
        <taxon>Craniata</taxon>
        <taxon>Vertebrata</taxon>
        <taxon>Cyclostomata</taxon>
        <taxon>Hyperoartia</taxon>
        <taxon>Petromyzontiformes</taxon>
        <taxon>Petromyzontidae</taxon>
        <taxon>Petromyzon</taxon>
    </lineage>
</organism>
<gene>
    <name evidence="13" type="primary">SOD1</name>
</gene>
<keyword evidence="8" id="KW-0449">Lipoprotein</keyword>
<evidence type="ECO:0000256" key="5">
    <source>
        <dbReference type="ARBA" id="ARBA00022862"/>
    </source>
</evidence>
<evidence type="ECO:0000313" key="13">
    <source>
        <dbReference type="RefSeq" id="XP_032800539.1"/>
    </source>
</evidence>
<dbReference type="GO" id="GO:0005507">
    <property type="term" value="F:copper ion binding"/>
    <property type="evidence" value="ECO:0007669"/>
    <property type="project" value="InterPro"/>
</dbReference>
<comment type="cofactor">
    <cofactor evidence="9">
        <name>Cu cation</name>
        <dbReference type="ChEBI" id="CHEBI:23378"/>
    </cofactor>
    <text evidence="9">Binds 1 copper ion per subunit.</text>
</comment>
<dbReference type="FunFam" id="2.60.40.200:FF:000001">
    <property type="entry name" value="Superoxide dismutase [Cu-Zn]"/>
    <property type="match status" value="1"/>
</dbReference>
<dbReference type="InterPro" id="IPR018152">
    <property type="entry name" value="SOD_Cu/Zn_BS"/>
</dbReference>
<comment type="cofactor">
    <cofactor evidence="9">
        <name>Zn(2+)</name>
        <dbReference type="ChEBI" id="CHEBI:29105"/>
    </cofactor>
    <text evidence="9">Binds 1 zinc ion per subunit.</text>
</comment>
<dbReference type="Proteomes" id="UP001318040">
    <property type="component" value="Unplaced"/>
</dbReference>
<dbReference type="CTD" id="6647"/>
<sequence length="154" mass="15816">MASRAVCVLKGDSPVTGTVHFEQEGCGPVVVKGHISGLSPGKHGLHVHAYGDNTNGCTSAGPHFNPSNKTHGGPDDAERHVGDLGNVVANEAGVAEFTIRDSLIALCGERSIVGRTVVVHEKEDDLGRGNDEESKKTGNAGGRQACGVIGLAQS</sequence>
<protein>
    <recommendedName>
        <fullName evidence="9">Superoxide dismutase [Cu-Zn]</fullName>
        <ecNumber evidence="9">1.15.1.1</ecNumber>
    </recommendedName>
</protein>
<evidence type="ECO:0000256" key="1">
    <source>
        <dbReference type="ARBA" id="ARBA00003917"/>
    </source>
</evidence>
<keyword evidence="3 9" id="KW-0479">Metal-binding</keyword>
<reference evidence="13" key="1">
    <citation type="submission" date="2025-08" db="UniProtKB">
        <authorList>
            <consortium name="RefSeq"/>
        </authorList>
    </citation>
    <scope>IDENTIFICATION</scope>
    <source>
        <tissue evidence="13">Sperm</tissue>
    </source>
</reference>
<keyword evidence="4 9" id="KW-0862">Zinc</keyword>
<dbReference type="Pfam" id="PF00080">
    <property type="entry name" value="Sod_Cu"/>
    <property type="match status" value="1"/>
</dbReference>
<dbReference type="PRINTS" id="PR00068">
    <property type="entry name" value="CUZNDISMTASE"/>
</dbReference>
<keyword evidence="8" id="KW-0564">Palmitate</keyword>
<evidence type="ECO:0000256" key="2">
    <source>
        <dbReference type="ARBA" id="ARBA00010457"/>
    </source>
</evidence>
<dbReference type="InterPro" id="IPR001424">
    <property type="entry name" value="SOD_Cu_Zn_dom"/>
</dbReference>
<dbReference type="InterPro" id="IPR036423">
    <property type="entry name" value="SOD-like_Cu/Zn_dom_sf"/>
</dbReference>
<evidence type="ECO:0000256" key="6">
    <source>
        <dbReference type="ARBA" id="ARBA00023002"/>
    </source>
</evidence>
<dbReference type="GO" id="GO:0004784">
    <property type="term" value="F:superoxide dismutase activity"/>
    <property type="evidence" value="ECO:0007669"/>
    <property type="project" value="UniProtKB-EC"/>
</dbReference>
<keyword evidence="7 9" id="KW-0186">Copper</keyword>
<name>A0AAJ7WJY3_PETMA</name>
<dbReference type="PANTHER" id="PTHR10003">
    <property type="entry name" value="SUPEROXIDE DISMUTASE CU-ZN -RELATED"/>
    <property type="match status" value="1"/>
</dbReference>
<accession>A0AAJ7WJY3</accession>
<evidence type="ECO:0000256" key="10">
    <source>
        <dbReference type="SAM" id="MobiDB-lite"/>
    </source>
</evidence>
<feature type="compositionally biased region" description="Basic and acidic residues" evidence="10">
    <location>
        <begin position="123"/>
        <end position="136"/>
    </location>
</feature>
<feature type="domain" description="Superoxide dismutase copper/zinc binding" evidence="11">
    <location>
        <begin position="15"/>
        <end position="149"/>
    </location>
</feature>